<dbReference type="EMBL" id="BRXE01000157">
    <property type="protein sequence ID" value="GLB86607.1"/>
    <property type="molecule type" value="Genomic_DNA"/>
</dbReference>
<dbReference type="InterPro" id="IPR000030">
    <property type="entry name" value="PPE_dom"/>
</dbReference>
<keyword evidence="6" id="KW-1185">Reference proteome</keyword>
<dbReference type="Pfam" id="PF00823">
    <property type="entry name" value="PPE"/>
    <property type="match status" value="1"/>
</dbReference>
<dbReference type="Proteomes" id="UP001165663">
    <property type="component" value="Unassembled WGS sequence"/>
</dbReference>
<feature type="region of interest" description="Disordered" evidence="2">
    <location>
        <begin position="172"/>
        <end position="309"/>
    </location>
</feature>
<name>A0A9P3QDE0_9MYCO</name>
<comment type="similarity">
    <text evidence="1">Belongs to the mycobacterial PPE family.</text>
</comment>
<sequence>MGFTNVVWESRDTEQLARDLTEGPGPSSVGEAGAAWIRVANEFAKISADYDRILERYQASYDSSNSETVVRKLETFGKWLQAASLSAAANGRRAEEAAVANTVAILSMPSVSEAVEAKAAQDMMASLSAYNGAVLQGSFAEFDEAASSQQADAAAVMHRYEDACAELAQPWEQPVPPQVTTGAAMKAEKEGKGKGGGHGGGGGGGGGGAARQLSPMLASPISPSKEPQELKKTPFSNAGSNGSGGGLGRGAGYGPMGAMGRSNDSREHDSIRPAAALEGGGEPGAALSDGGQSWLPAAQQNDAPFEVSNVSWGPNTAIFDDLAMPEPEPVEGFAEEPERTLQQVSDRWVSPPVIGAEHEVSL</sequence>
<dbReference type="RefSeq" id="WP_236976720.1">
    <property type="nucleotide sequence ID" value="NZ_BRXE01000157.1"/>
</dbReference>
<dbReference type="GeneID" id="83632942"/>
<evidence type="ECO:0000313" key="4">
    <source>
        <dbReference type="EMBL" id="GLB86607.1"/>
    </source>
</evidence>
<evidence type="ECO:0000259" key="3">
    <source>
        <dbReference type="Pfam" id="PF00823"/>
    </source>
</evidence>
<evidence type="ECO:0000313" key="6">
    <source>
        <dbReference type="Proteomes" id="UP001064782"/>
    </source>
</evidence>
<comment type="caution">
    <text evidence="5">The sequence shown here is derived from an EMBL/GenBank/DDBJ whole genome shotgun (WGS) entry which is preliminary data.</text>
</comment>
<protein>
    <recommendedName>
        <fullName evidence="3">PPE domain-containing protein</fullName>
    </recommendedName>
</protein>
<evidence type="ECO:0000256" key="1">
    <source>
        <dbReference type="ARBA" id="ARBA00010652"/>
    </source>
</evidence>
<feature type="compositionally biased region" description="Gly residues" evidence="2">
    <location>
        <begin position="241"/>
        <end position="257"/>
    </location>
</feature>
<organism evidence="5 6">
    <name type="scientific">Mycobacterium kiyosense</name>
    <dbReference type="NCBI Taxonomy" id="2871094"/>
    <lineage>
        <taxon>Bacteria</taxon>
        <taxon>Bacillati</taxon>
        <taxon>Actinomycetota</taxon>
        <taxon>Actinomycetes</taxon>
        <taxon>Mycobacteriales</taxon>
        <taxon>Mycobacteriaceae</taxon>
        <taxon>Mycobacterium</taxon>
    </lineage>
</organism>
<reference evidence="5" key="1">
    <citation type="submission" date="2022-08" db="EMBL/GenBank/DDBJ databases">
        <title>Mycobacterium kiyosense sp. nov., scotochromogenic slow-glowing species isolated from respiratory specimens.</title>
        <authorList>
            <person name="Fukano H."/>
            <person name="Kazumi Y."/>
            <person name="Sakagami N."/>
            <person name="Ato M."/>
            <person name="Mitarai S."/>
            <person name="Hoshino Y."/>
        </authorList>
    </citation>
    <scope>NUCLEOTIDE SEQUENCE</scope>
    <source>
        <strain evidence="5">1413</strain>
        <strain evidence="4">SRL2020-028</strain>
    </source>
</reference>
<dbReference type="InterPro" id="IPR038332">
    <property type="entry name" value="PPE_sf"/>
</dbReference>
<dbReference type="Gene3D" id="1.20.1260.20">
    <property type="entry name" value="PPE superfamily"/>
    <property type="match status" value="1"/>
</dbReference>
<feature type="compositionally biased region" description="Gly residues" evidence="2">
    <location>
        <begin position="194"/>
        <end position="209"/>
    </location>
</feature>
<proteinExistence type="inferred from homology"/>
<evidence type="ECO:0000313" key="5">
    <source>
        <dbReference type="EMBL" id="GLD33695.1"/>
    </source>
</evidence>
<dbReference type="SUPFAM" id="SSF140459">
    <property type="entry name" value="PE/PPE dimer-like"/>
    <property type="match status" value="1"/>
</dbReference>
<dbReference type="Proteomes" id="UP001064782">
    <property type="component" value="Unassembled WGS sequence"/>
</dbReference>
<dbReference type="EMBL" id="BRZI01000098">
    <property type="protein sequence ID" value="GLD33695.1"/>
    <property type="molecule type" value="Genomic_DNA"/>
</dbReference>
<feature type="compositionally biased region" description="Polar residues" evidence="2">
    <location>
        <begin position="298"/>
        <end position="309"/>
    </location>
</feature>
<evidence type="ECO:0000256" key="2">
    <source>
        <dbReference type="SAM" id="MobiDB-lite"/>
    </source>
</evidence>
<gene>
    <name evidence="5" type="ORF">Mkiyose1413_55780</name>
    <name evidence="4" type="ORF">SRL2020028_58630</name>
</gene>
<dbReference type="AlphaFoldDB" id="A0A9P3QDE0"/>
<accession>A0A9P3QDE0</accession>
<feature type="domain" description="PPE" evidence="3">
    <location>
        <begin position="11"/>
        <end position="170"/>
    </location>
</feature>